<evidence type="ECO:0000313" key="5">
    <source>
        <dbReference type="Proteomes" id="UP000516072"/>
    </source>
</evidence>
<feature type="transmembrane region" description="Helical" evidence="3">
    <location>
        <begin position="196"/>
        <end position="215"/>
    </location>
</feature>
<evidence type="ECO:0000256" key="1">
    <source>
        <dbReference type="ARBA" id="ARBA00022692"/>
    </source>
</evidence>
<dbReference type="EMBL" id="LR778175">
    <property type="protein sequence ID" value="CAB1275197.1"/>
    <property type="molecule type" value="Genomic_DNA"/>
</dbReference>
<protein>
    <submittedName>
        <fullName evidence="4">Uncharacterized protein</fullName>
    </submittedName>
</protein>
<dbReference type="SUPFAM" id="SSF81343">
    <property type="entry name" value="Fumarate reductase respiratory complex transmembrane subunits"/>
    <property type="match status" value="1"/>
</dbReference>
<gene>
    <name evidence="4" type="ORF">NSCAC_0546</name>
</gene>
<feature type="transmembrane region" description="Helical" evidence="3">
    <location>
        <begin position="145"/>
        <end position="168"/>
    </location>
</feature>
<accession>A0A7G1Q8H2</accession>
<evidence type="ECO:0000313" key="4">
    <source>
        <dbReference type="EMBL" id="CAB1275197.1"/>
    </source>
</evidence>
<dbReference type="Proteomes" id="UP000516072">
    <property type="component" value="Chromosome"/>
</dbReference>
<name>A0A7G1Q8H2_9GAMM</name>
<feature type="transmembrane region" description="Helical" evidence="3">
    <location>
        <begin position="236"/>
        <end position="257"/>
    </location>
</feature>
<proteinExistence type="predicted"/>
<evidence type="ECO:0000256" key="2">
    <source>
        <dbReference type="ARBA" id="ARBA00022989"/>
    </source>
</evidence>
<feature type="transmembrane region" description="Helical" evidence="3">
    <location>
        <begin position="53"/>
        <end position="75"/>
    </location>
</feature>
<dbReference type="Gene3D" id="1.20.1300.10">
    <property type="entry name" value="Fumarate reductase/succinate dehydrogenase, transmembrane subunit"/>
    <property type="match status" value="1"/>
</dbReference>
<keyword evidence="1 3" id="KW-0812">Transmembrane</keyword>
<sequence length="343" mass="38415">MKMQGESIISGITPSAHISRAWGLIPVFVAAIYPLFLQGFHSVISTRKDEISFTTTAIILLGAAFIVPILGLIFAMKGPDFANIRRLAYMVVTTPALYTLLGTLQGMTRSPIPEDLVWYVLWFSFGILTILSTKETKDKPSNPEFTVYWKVIHGLSATLVSIFIVFHITNHFFSLKGADTYNAVMKLGEKVYRNPFVEPILIIFFFFQILTGIQLMWRWSTRSVPFYQSFQVASGIYLAVFLLSHLNAVLIYARIYLNIPSDFAFGSAAPAGIIQDPWNIRLFPYYTLGVFFALCHLMTGIRTVALVKYKSHRTTISRIWVAMILVSGIASGIIIAGMSGVRI</sequence>
<feature type="transmembrane region" description="Helical" evidence="3">
    <location>
        <begin position="285"/>
        <end position="307"/>
    </location>
</feature>
<reference evidence="4 5" key="1">
    <citation type="submission" date="2020-03" db="EMBL/GenBank/DDBJ databases">
        <authorList>
            <person name="Picone N."/>
        </authorList>
    </citation>
    <scope>NUCLEOTIDE SEQUENCE [LARGE SCALE GENOMIC DNA]</scope>
    <source>
        <strain evidence="4">NSCAC1</strain>
    </source>
</reference>
<feature type="transmembrane region" description="Helical" evidence="3">
    <location>
        <begin position="21"/>
        <end position="41"/>
    </location>
</feature>
<dbReference type="KEGG" id="ntg:NSCAC_0546"/>
<keyword evidence="5" id="KW-1185">Reference proteome</keyword>
<keyword evidence="2 3" id="KW-1133">Transmembrane helix</keyword>
<feature type="transmembrane region" description="Helical" evidence="3">
    <location>
        <begin position="87"/>
        <end position="104"/>
    </location>
</feature>
<keyword evidence="3" id="KW-0472">Membrane</keyword>
<dbReference type="AlphaFoldDB" id="A0A7G1Q8H2"/>
<organism evidence="4 5">
    <name type="scientific">Candidatus Nitrosacidococcus tergens</name>
    <dbReference type="NCBI Taxonomy" id="553981"/>
    <lineage>
        <taxon>Bacteria</taxon>
        <taxon>Pseudomonadati</taxon>
        <taxon>Pseudomonadota</taxon>
        <taxon>Gammaproteobacteria</taxon>
        <taxon>Chromatiales</taxon>
        <taxon>Chromatiaceae</taxon>
        <taxon>Candidatus Nitrosacidococcus</taxon>
    </lineage>
</organism>
<dbReference type="GO" id="GO:0016020">
    <property type="term" value="C:membrane"/>
    <property type="evidence" value="ECO:0007669"/>
    <property type="project" value="InterPro"/>
</dbReference>
<dbReference type="InterPro" id="IPR034804">
    <property type="entry name" value="SQR/QFR_C/D"/>
</dbReference>
<feature type="transmembrane region" description="Helical" evidence="3">
    <location>
        <begin position="319"/>
        <end position="341"/>
    </location>
</feature>
<feature type="transmembrane region" description="Helical" evidence="3">
    <location>
        <begin position="116"/>
        <end position="133"/>
    </location>
</feature>
<evidence type="ECO:0000256" key="3">
    <source>
        <dbReference type="SAM" id="Phobius"/>
    </source>
</evidence>
<dbReference type="RefSeq" id="WP_197744892.1">
    <property type="nucleotide sequence ID" value="NZ_LR778175.1"/>
</dbReference>